<name>A0ACB9RJR6_9MYRT</name>
<organism evidence="1 2">
    <name type="scientific">Melastoma candidum</name>
    <dbReference type="NCBI Taxonomy" id="119954"/>
    <lineage>
        <taxon>Eukaryota</taxon>
        <taxon>Viridiplantae</taxon>
        <taxon>Streptophyta</taxon>
        <taxon>Embryophyta</taxon>
        <taxon>Tracheophyta</taxon>
        <taxon>Spermatophyta</taxon>
        <taxon>Magnoliopsida</taxon>
        <taxon>eudicotyledons</taxon>
        <taxon>Gunneridae</taxon>
        <taxon>Pentapetalae</taxon>
        <taxon>rosids</taxon>
        <taxon>malvids</taxon>
        <taxon>Myrtales</taxon>
        <taxon>Melastomataceae</taxon>
        <taxon>Melastomatoideae</taxon>
        <taxon>Melastomateae</taxon>
        <taxon>Melastoma</taxon>
    </lineage>
</organism>
<dbReference type="Proteomes" id="UP001057402">
    <property type="component" value="Chromosome 4"/>
</dbReference>
<proteinExistence type="predicted"/>
<sequence length="84" mass="9283">MYPPYALMPAPLQGALPRPRSLALRFVLLPSNSPLSSRRIFRSPVEMSFCVETTLPYHSVTSSALMTSMLSISQHGYGWLPEGS</sequence>
<gene>
    <name evidence="1" type="ORF">MLD38_015963</name>
</gene>
<evidence type="ECO:0000313" key="1">
    <source>
        <dbReference type="EMBL" id="KAI4378491.1"/>
    </source>
</evidence>
<reference evidence="2" key="1">
    <citation type="journal article" date="2023" name="Front. Plant Sci.">
        <title>Chromosomal-level genome assembly of Melastoma candidum provides insights into trichome evolution.</title>
        <authorList>
            <person name="Zhong Y."/>
            <person name="Wu W."/>
            <person name="Sun C."/>
            <person name="Zou P."/>
            <person name="Liu Y."/>
            <person name="Dai S."/>
            <person name="Zhou R."/>
        </authorList>
    </citation>
    <scope>NUCLEOTIDE SEQUENCE [LARGE SCALE GENOMIC DNA]</scope>
</reference>
<comment type="caution">
    <text evidence="1">The sequence shown here is derived from an EMBL/GenBank/DDBJ whole genome shotgun (WGS) entry which is preliminary data.</text>
</comment>
<protein>
    <submittedName>
        <fullName evidence="1">Uncharacterized protein</fullName>
    </submittedName>
</protein>
<accession>A0ACB9RJR6</accession>
<keyword evidence="2" id="KW-1185">Reference proteome</keyword>
<evidence type="ECO:0000313" key="2">
    <source>
        <dbReference type="Proteomes" id="UP001057402"/>
    </source>
</evidence>
<dbReference type="EMBL" id="CM042883">
    <property type="protein sequence ID" value="KAI4378491.1"/>
    <property type="molecule type" value="Genomic_DNA"/>
</dbReference>